<evidence type="ECO:0000313" key="2">
    <source>
        <dbReference type="EMBL" id="TRY99180.1"/>
    </source>
</evidence>
<proteinExistence type="predicted"/>
<evidence type="ECO:0000256" key="1">
    <source>
        <dbReference type="SAM" id="Phobius"/>
    </source>
</evidence>
<sequence length="42" mass="5364">MLYYLSKKISFNKNIWTLEVMFNFLSEQWVFLFLISIFFLWY</sequence>
<accession>A0A553RAH3</accession>
<protein>
    <submittedName>
        <fullName evidence="2">Uncharacterized protein</fullName>
    </submittedName>
</protein>
<feature type="transmembrane region" description="Helical" evidence="1">
    <location>
        <begin position="20"/>
        <end position="41"/>
    </location>
</feature>
<keyword evidence="1" id="KW-0812">Transmembrane</keyword>
<keyword evidence="1" id="KW-0472">Membrane</keyword>
<reference evidence="2 3" key="1">
    <citation type="journal article" date="2019" name="Sci. Data">
        <title>Hybrid genome assembly and annotation of Danionella translucida.</title>
        <authorList>
            <person name="Kadobianskyi M."/>
            <person name="Schulze L."/>
            <person name="Schuelke M."/>
            <person name="Judkewitz B."/>
        </authorList>
    </citation>
    <scope>NUCLEOTIDE SEQUENCE [LARGE SCALE GENOMIC DNA]</scope>
    <source>
        <strain evidence="2 3">Bolton</strain>
    </source>
</reference>
<organism evidence="2 3">
    <name type="scientific">Danionella cerebrum</name>
    <dbReference type="NCBI Taxonomy" id="2873325"/>
    <lineage>
        <taxon>Eukaryota</taxon>
        <taxon>Metazoa</taxon>
        <taxon>Chordata</taxon>
        <taxon>Craniata</taxon>
        <taxon>Vertebrata</taxon>
        <taxon>Euteleostomi</taxon>
        <taxon>Actinopterygii</taxon>
        <taxon>Neopterygii</taxon>
        <taxon>Teleostei</taxon>
        <taxon>Ostariophysi</taxon>
        <taxon>Cypriniformes</taxon>
        <taxon>Danionidae</taxon>
        <taxon>Danioninae</taxon>
        <taxon>Danionella</taxon>
    </lineage>
</organism>
<gene>
    <name evidence="2" type="ORF">DNTS_001978</name>
</gene>
<dbReference type="EMBL" id="SRMA01025092">
    <property type="protein sequence ID" value="TRY99180.1"/>
    <property type="molecule type" value="Genomic_DNA"/>
</dbReference>
<comment type="caution">
    <text evidence="2">The sequence shown here is derived from an EMBL/GenBank/DDBJ whole genome shotgun (WGS) entry which is preliminary data.</text>
</comment>
<dbReference type="AlphaFoldDB" id="A0A553RAH3"/>
<keyword evidence="1" id="KW-1133">Transmembrane helix</keyword>
<keyword evidence="3" id="KW-1185">Reference proteome</keyword>
<evidence type="ECO:0000313" key="3">
    <source>
        <dbReference type="Proteomes" id="UP000316079"/>
    </source>
</evidence>
<dbReference type="Proteomes" id="UP000316079">
    <property type="component" value="Unassembled WGS sequence"/>
</dbReference>
<name>A0A553RAH3_9TELE</name>